<dbReference type="Gene3D" id="3.30.450.40">
    <property type="match status" value="1"/>
</dbReference>
<dbReference type="PROSITE" id="PS00688">
    <property type="entry name" value="SIGMA54_INTERACT_3"/>
    <property type="match status" value="1"/>
</dbReference>
<dbReference type="SUPFAM" id="SSF55781">
    <property type="entry name" value="GAF domain-like"/>
    <property type="match status" value="1"/>
</dbReference>
<gene>
    <name evidence="6" type="ORF">QP939_35500</name>
</gene>
<keyword evidence="7" id="KW-1185">Reference proteome</keyword>
<dbReference type="RefSeq" id="WP_285450715.1">
    <property type="nucleotide sequence ID" value="NZ_CP127173.1"/>
</dbReference>
<evidence type="ECO:0000256" key="2">
    <source>
        <dbReference type="ARBA" id="ARBA00022840"/>
    </source>
</evidence>
<dbReference type="Gene3D" id="1.10.8.60">
    <property type="match status" value="1"/>
</dbReference>
<keyword evidence="3" id="KW-0805">Transcription regulation</keyword>
<dbReference type="InterPro" id="IPR029016">
    <property type="entry name" value="GAF-like_dom_sf"/>
</dbReference>
<dbReference type="Gene3D" id="1.10.10.60">
    <property type="entry name" value="Homeodomain-like"/>
    <property type="match status" value="1"/>
</dbReference>
<evidence type="ECO:0000313" key="6">
    <source>
        <dbReference type="EMBL" id="WIV54146.1"/>
    </source>
</evidence>
<dbReference type="Pfam" id="PF25601">
    <property type="entry name" value="AAA_lid_14"/>
    <property type="match status" value="1"/>
</dbReference>
<evidence type="ECO:0000313" key="7">
    <source>
        <dbReference type="Proteomes" id="UP001227101"/>
    </source>
</evidence>
<keyword evidence="4" id="KW-0804">Transcription</keyword>
<dbReference type="PANTHER" id="PTHR32071">
    <property type="entry name" value="TRANSCRIPTIONAL REGULATORY PROTEIN"/>
    <property type="match status" value="1"/>
</dbReference>
<evidence type="ECO:0000256" key="4">
    <source>
        <dbReference type="ARBA" id="ARBA00023163"/>
    </source>
</evidence>
<dbReference type="InterPro" id="IPR002197">
    <property type="entry name" value="HTH_Fis"/>
</dbReference>
<dbReference type="PRINTS" id="PR01590">
    <property type="entry name" value="HTHFIS"/>
</dbReference>
<feature type="domain" description="Sigma-54 factor interaction" evidence="5">
    <location>
        <begin position="417"/>
        <end position="477"/>
    </location>
</feature>
<proteinExistence type="predicted"/>
<name>A0ABY8XEV5_9PSEU</name>
<dbReference type="SUPFAM" id="SSF52540">
    <property type="entry name" value="P-loop containing nucleoside triphosphate hydrolases"/>
    <property type="match status" value="1"/>
</dbReference>
<keyword evidence="2" id="KW-0067">ATP-binding</keyword>
<accession>A0ABY8XEV5</accession>
<dbReference type="SUPFAM" id="SSF46689">
    <property type="entry name" value="Homeodomain-like"/>
    <property type="match status" value="1"/>
</dbReference>
<reference evidence="6 7" key="1">
    <citation type="submission" date="2023-06" db="EMBL/GenBank/DDBJ databases">
        <authorList>
            <person name="Oyuntsetseg B."/>
            <person name="Kim S.B."/>
        </authorList>
    </citation>
    <scope>NUCLEOTIDE SEQUENCE [LARGE SCALE GENOMIC DNA]</scope>
    <source>
        <strain evidence="6 7">2-2</strain>
    </source>
</reference>
<dbReference type="PROSITE" id="PS50045">
    <property type="entry name" value="SIGMA54_INTERACT_4"/>
    <property type="match status" value="1"/>
</dbReference>
<evidence type="ECO:0000256" key="1">
    <source>
        <dbReference type="ARBA" id="ARBA00022741"/>
    </source>
</evidence>
<evidence type="ECO:0000256" key="3">
    <source>
        <dbReference type="ARBA" id="ARBA00023015"/>
    </source>
</evidence>
<dbReference type="Pfam" id="PF02954">
    <property type="entry name" value="HTH_8"/>
    <property type="match status" value="1"/>
</dbReference>
<dbReference type="InterPro" id="IPR027417">
    <property type="entry name" value="P-loop_NTPase"/>
</dbReference>
<keyword evidence="1" id="KW-0547">Nucleotide-binding</keyword>
<dbReference type="EMBL" id="CP127173">
    <property type="protein sequence ID" value="WIV54146.1"/>
    <property type="molecule type" value="Genomic_DNA"/>
</dbReference>
<organism evidence="6 7">
    <name type="scientific">Amycolatopsis nalaikhensis</name>
    <dbReference type="NCBI Taxonomy" id="715472"/>
    <lineage>
        <taxon>Bacteria</taxon>
        <taxon>Bacillati</taxon>
        <taxon>Actinomycetota</taxon>
        <taxon>Actinomycetes</taxon>
        <taxon>Pseudonocardiales</taxon>
        <taxon>Pseudonocardiaceae</taxon>
        <taxon>Amycolatopsis</taxon>
    </lineage>
</organism>
<protein>
    <submittedName>
        <fullName evidence="6">Helix-turn-helix domain-containing protein</fullName>
    </submittedName>
</protein>
<dbReference type="PANTHER" id="PTHR32071:SF122">
    <property type="entry name" value="SIGMA FACTOR"/>
    <property type="match status" value="1"/>
</dbReference>
<dbReference type="Proteomes" id="UP001227101">
    <property type="component" value="Chromosome"/>
</dbReference>
<dbReference type="InterPro" id="IPR002078">
    <property type="entry name" value="Sigma_54_int"/>
</dbReference>
<dbReference type="InterPro" id="IPR025944">
    <property type="entry name" value="Sigma_54_int_dom_CS"/>
</dbReference>
<evidence type="ECO:0000259" key="5">
    <source>
        <dbReference type="PROSITE" id="PS50045"/>
    </source>
</evidence>
<sequence length="549" mass="58405">MHECPTQGPSSLRAEIELSWRRARLGGVAPHNALERAAFADVDPASRLVVAARPVLDEMAEQLRGTRFCTILGDSSATIVDRRCDSATVEYALDRIGAVTGRHFAEDSAGTNGLGTPVEVGRGMVVHGGEHYVEALKPFSCYGHPIFNPVTRRIAGVLDITGITKDANPLLAPFLVRAVRDIERRLLEGARQSERRLLNAFQTAMRERSGPVVVFGGDVVLMNQAATDLLDAADHGVLRALALDGPDRDAWTRSLTLGSGADVRVLAERIPGAGDGTLLRLAPLAAAPGPSAGEFDPLRQLAALRGAGGAVLVGGEPGSGRTRAAQAVVGGRGSRVLDATDLPVLGEHAWARRLADHAERDDVLVVEEVHLLPDVLRARLVRTLTARGDRPTVLTGPADARSTPETAGLASTCRAAVELPPLRARAVELPSLVKEMVEKIRPGSRVRFTSSAVAALAAQPWPGNLRELETVLRQVVGHRTTGDVVVSDLPPQYRAVPKTANLGGRERAERAAIVEALRDTDGNKVQAARRLGVSRTTLYSRMRALGVPG</sequence>
<dbReference type="InterPro" id="IPR009057">
    <property type="entry name" value="Homeodomain-like_sf"/>
</dbReference>
<dbReference type="InterPro" id="IPR058031">
    <property type="entry name" value="AAA_lid_NorR"/>
</dbReference>